<feature type="compositionally biased region" description="Low complexity" evidence="1">
    <location>
        <begin position="652"/>
        <end position="665"/>
    </location>
</feature>
<feature type="chain" id="PRO_5028918414" evidence="2">
    <location>
        <begin position="20"/>
        <end position="684"/>
    </location>
</feature>
<protein>
    <submittedName>
        <fullName evidence="3">Toxin candidate TRINITY_DN37459_c0_g2_i7</fullName>
    </submittedName>
</protein>
<dbReference type="AlphaFoldDB" id="A0A7G7WZ55"/>
<feature type="region of interest" description="Disordered" evidence="1">
    <location>
        <begin position="630"/>
        <end position="684"/>
    </location>
</feature>
<reference evidence="3" key="2">
    <citation type="submission" date="2020-07" db="EMBL/GenBank/DDBJ databases">
        <authorList>
            <person name="Klompen A.L."/>
            <person name="Macrander J."/>
            <person name="Reitzel A.M."/>
            <person name="Stampar S.N."/>
        </authorList>
    </citation>
    <scope>NUCLEOTIDE SEQUENCE</scope>
</reference>
<reference evidence="3" key="1">
    <citation type="journal article" date="2020" name="Mar. Drugs">
        <title>Transcriptomic Analysis of Four Cerianthid (Cnidaria, Ceriantharia) Venoms.</title>
        <authorList>
            <person name="Klompen A.M.L."/>
            <person name="Macrander J."/>
            <person name="Reitzel A.M."/>
            <person name="Stampar S.N."/>
        </authorList>
    </citation>
    <scope>NUCLEOTIDE SEQUENCE</scope>
</reference>
<sequence>MQLFLFLCIGWVLSPTVYSHDVPYLYPMILGRSFDITRYSSGVEVFPENSQSIVISQQMSDSEIRIVRSSNDAKNVLSVSGSLSLQIKTGLLSVKGSGSYLKDTSSREKMVEVLVRVKYKTVTETLAENAEPYSDWFDRANIAGKHYVRAITYGGELIASLQFNSKSTVEKEKIEAALSAGIEIGGGGILDAKVEGHFKRAIDMATDNSDMTIKYFSTTHLEEQPQDLDSFLKAINDFPEKVRETNGGKGVPIVAHLHPLSSLRGARPIFNYRRDRGFVSSVNSLEDDYDDIISAMTTLDNWLRKQECSLLADQATQLADLHKNLLSVNRAFVKFVSNVKFGVDDSAAMNSMINEVKTAYRGTDNGFVLPGKYSRQLRAIISAGPPESLLKARLLGYVTFVEYSINMEAVMNENSVSKIAECHERINGHETTKDFVQAANAYTKLFNGYVPPLVAVKKETDDKFLPLDNSDIYQKDYFMVRKDNGFLAGRASLNLVTFQFTKPDNIPSLSYNVENIRWELDNRGGKTPVVAARFSYTTDTDSCDVSPKFTASTGAFLTTCRDSEDEIRFNANSGGNVQPYSAGNGLSYLNSEMLFYYHVDVCSYENMQTIGKNICPFAVARPLPWHELKKKGNYQGGGPGNEFPANTNSILPPSGNRNGNNSGRNSNRRPPPSNNRGNNVNNNG</sequence>
<proteinExistence type="evidence at transcript level"/>
<feature type="signal peptide" evidence="2">
    <location>
        <begin position="1"/>
        <end position="19"/>
    </location>
</feature>
<evidence type="ECO:0000256" key="2">
    <source>
        <dbReference type="SAM" id="SignalP"/>
    </source>
</evidence>
<dbReference type="PANTHER" id="PTHR31594:SF14">
    <property type="entry name" value="FIBRONECTIN TYPE-III DOMAIN-CONTAINING PROTEIN"/>
    <property type="match status" value="1"/>
</dbReference>
<evidence type="ECO:0000256" key="1">
    <source>
        <dbReference type="SAM" id="MobiDB-lite"/>
    </source>
</evidence>
<feature type="compositionally biased region" description="Low complexity" evidence="1">
    <location>
        <begin position="674"/>
        <end position="684"/>
    </location>
</feature>
<accession>A0A7G7WZ55</accession>
<dbReference type="EMBL" id="MT747610">
    <property type="protein sequence ID" value="QNH72544.1"/>
    <property type="molecule type" value="mRNA"/>
</dbReference>
<evidence type="ECO:0000313" key="3">
    <source>
        <dbReference type="EMBL" id="QNH72544.1"/>
    </source>
</evidence>
<organism evidence="3">
    <name type="scientific">Pachycerianthus maua</name>
    <dbReference type="NCBI Taxonomy" id="2736681"/>
    <lineage>
        <taxon>Eukaryota</taxon>
        <taxon>Metazoa</taxon>
        <taxon>Cnidaria</taxon>
        <taxon>Anthozoa</taxon>
        <taxon>Ceriantharia</taxon>
        <taxon>Spirularia</taxon>
        <taxon>Cerianthidae</taxon>
        <taxon>Pachycerianthus</taxon>
    </lineage>
</organism>
<name>A0A7G7WZ55_9CNID</name>
<keyword evidence="2" id="KW-0732">Signal</keyword>
<dbReference type="PANTHER" id="PTHR31594">
    <property type="entry name" value="AIG1-TYPE G DOMAIN-CONTAINING PROTEIN"/>
    <property type="match status" value="1"/>
</dbReference>
<dbReference type="InterPro" id="IPR052090">
    <property type="entry name" value="Cytolytic_pore-forming_toxin"/>
</dbReference>